<proteinExistence type="predicted"/>
<protein>
    <submittedName>
        <fullName evidence="3">Metallo-mystery pair system four-Cys motif protein</fullName>
    </submittedName>
</protein>
<dbReference type="AlphaFoldDB" id="A0A6B2QVY3"/>
<name>A0A6B2QVY3_9BURK</name>
<gene>
    <name evidence="3" type="ORF">G3I67_06080</name>
</gene>
<feature type="domain" description="Copper-binding protein MbnP-like" evidence="2">
    <location>
        <begin position="30"/>
        <end position="266"/>
    </location>
</feature>
<evidence type="ECO:0000313" key="3">
    <source>
        <dbReference type="EMBL" id="NDY82796.1"/>
    </source>
</evidence>
<feature type="compositionally biased region" description="Polar residues" evidence="1">
    <location>
        <begin position="178"/>
        <end position="187"/>
    </location>
</feature>
<evidence type="ECO:0000256" key="1">
    <source>
        <dbReference type="SAM" id="MobiDB-lite"/>
    </source>
</evidence>
<evidence type="ECO:0000259" key="2">
    <source>
        <dbReference type="Pfam" id="PF20243"/>
    </source>
</evidence>
<dbReference type="NCBIfam" id="TIGR04052">
    <property type="entry name" value="MbnP_like_WxW"/>
    <property type="match status" value="1"/>
</dbReference>
<feature type="region of interest" description="Disordered" evidence="1">
    <location>
        <begin position="178"/>
        <end position="197"/>
    </location>
</feature>
<sequence length="298" mass="31960">MTLVKKLIKRSLRTTLIATTTLVIPVFAQTQEVIIQFAANVNGQPFECGKSYPDIGTTRSVITPSDFRMYVSDIRLINRQGQAVKVDLQQDKVWQLEDIALLDFENAQGPCRNGTPALNKTVRGRITSGQYEGIRFTLGVPFARNHGDPTTAPAPLSSTAMFWNWQGGYKFLKFDTTTSGQKTTSAPPGQHGGGNASGFSVHLGSTGCASASKTTAATSCQNPNRVSVELTPFDVSKNVVIADIAPILAGSDVDTNTAGTSPGCMSFLGDADCVPVMQALGLPYMEHKANPQQLFKVK</sequence>
<dbReference type="InterPro" id="IPR023977">
    <property type="entry name" value="MbnP-like"/>
</dbReference>
<dbReference type="Pfam" id="PF20243">
    <property type="entry name" value="MbnP"/>
    <property type="match status" value="1"/>
</dbReference>
<reference evidence="3" key="1">
    <citation type="submission" date="2020-02" db="EMBL/GenBank/DDBJ databases">
        <authorList>
            <person name="Chen W.-M."/>
        </authorList>
    </citation>
    <scope>NUCLEOTIDE SEQUENCE</scope>
    <source>
        <strain evidence="3">NBD-18</strain>
    </source>
</reference>
<accession>A0A6B2QVY3</accession>
<comment type="caution">
    <text evidence="3">The sequence shown here is derived from an EMBL/GenBank/DDBJ whole genome shotgun (WGS) entry which is preliminary data.</text>
</comment>
<dbReference type="EMBL" id="JAAGRN010000003">
    <property type="protein sequence ID" value="NDY82796.1"/>
    <property type="molecule type" value="Genomic_DNA"/>
</dbReference>
<dbReference type="InterPro" id="IPR046863">
    <property type="entry name" value="MbnP-like_dom"/>
</dbReference>
<dbReference type="RefSeq" id="WP_163652597.1">
    <property type="nucleotide sequence ID" value="NZ_JAAGRN010000003.1"/>
</dbReference>
<organism evidence="3">
    <name type="scientific">Sheuella amnicola</name>
    <dbReference type="NCBI Taxonomy" id="2707330"/>
    <lineage>
        <taxon>Bacteria</taxon>
        <taxon>Pseudomonadati</taxon>
        <taxon>Pseudomonadota</taxon>
        <taxon>Betaproteobacteria</taxon>
        <taxon>Burkholderiales</taxon>
        <taxon>Alcaligenaceae</taxon>
        <taxon>Sheuella</taxon>
    </lineage>
</organism>